<evidence type="ECO:0000256" key="12">
    <source>
        <dbReference type="ARBA" id="ARBA00023239"/>
    </source>
</evidence>
<dbReference type="PANTHER" id="PTHR12592">
    <property type="entry name" value="ATP-DEPENDENT (S)-NAD(P)H-HYDRATE DEHYDRATASE FAMILY MEMBER"/>
    <property type="match status" value="1"/>
</dbReference>
<dbReference type="EMBL" id="JAOQJZ010000009">
    <property type="protein sequence ID" value="MCU6706158.1"/>
    <property type="molecule type" value="Genomic_DNA"/>
</dbReference>
<dbReference type="NCBIfam" id="TIGR00197">
    <property type="entry name" value="yjeF_nterm"/>
    <property type="match status" value="1"/>
</dbReference>
<sequence>MDRILTVEQMTFCEHEAEKYGVSLAQLMDNAAAQLAEVIASNSSASSKIVLLIGKGNNGGDGLVAANLLAEQGLKPAVVLCCGEPDTDLSSAAYARLDKSVEVLKAENALDFIEDADVLVDCIFGTGFHGSLRENILPVFRACKKCEGMKIACNLPSGVNARNGQADKLSFKADVTVTFHRGKLGLYLQPAVDFCGEILVKDIGIDERCENTLYPVITPFDVVKARASLPFRPADGHKGTFGKVVSVAGSESYIGAAGLSAMAAMRTGVGLFELCTAKSVVNSLSAGMYECTYSAMKTDKDGFMVAENAETILKKCEKASSLLIGCGLGHTAETEKLVAELIEKAEIPIVLDADGINSLCPNIDVLLKKKSTVILTPHPAELARLCGVTVGEVMSDRLGFAYRLSEKYGVTVLAKSADTFAVDGGKVYLCTEGTTALAKGGSGDMLAGIVSSYVAQGFDALDAAALGSFTLGSTALLAGYKRSERGIIARDVIDALPRFLYDLENAD</sequence>
<dbReference type="HAMAP" id="MF_01966">
    <property type="entry name" value="NADHX_epimerase"/>
    <property type="match status" value="1"/>
</dbReference>
<dbReference type="InterPro" id="IPR030677">
    <property type="entry name" value="Nnr"/>
</dbReference>
<dbReference type="EC" id="5.1.99.6" evidence="19"/>
<dbReference type="Pfam" id="PF01256">
    <property type="entry name" value="Carb_kinase"/>
    <property type="match status" value="1"/>
</dbReference>
<evidence type="ECO:0000256" key="19">
    <source>
        <dbReference type="PIRNR" id="PIRNR017184"/>
    </source>
</evidence>
<dbReference type="NCBIfam" id="TIGR00196">
    <property type="entry name" value="yjeF_cterm"/>
    <property type="match status" value="1"/>
</dbReference>
<dbReference type="PIRSF" id="PIRSF017184">
    <property type="entry name" value="Nnr"/>
    <property type="match status" value="1"/>
</dbReference>
<name>A0AAE3ILL5_9FIRM</name>
<evidence type="ECO:0000256" key="7">
    <source>
        <dbReference type="ARBA" id="ARBA00022840"/>
    </source>
</evidence>
<feature type="binding site" evidence="17">
    <location>
        <position position="256"/>
    </location>
    <ligand>
        <name>(6S)-NADPHX</name>
        <dbReference type="ChEBI" id="CHEBI:64076"/>
    </ligand>
</feature>
<dbReference type="InterPro" id="IPR036652">
    <property type="entry name" value="YjeF_N_dom_sf"/>
</dbReference>
<dbReference type="Proteomes" id="UP001208131">
    <property type="component" value="Unassembled WGS sequence"/>
</dbReference>
<comment type="similarity">
    <text evidence="18">Belongs to the NnrE/AIBP family.</text>
</comment>
<dbReference type="GO" id="GO:0052856">
    <property type="term" value="F:NAD(P)HX epimerase activity"/>
    <property type="evidence" value="ECO:0007669"/>
    <property type="project" value="UniProtKB-UniRule"/>
</dbReference>
<dbReference type="GO" id="GO:0046496">
    <property type="term" value="P:nicotinamide nucleotide metabolic process"/>
    <property type="evidence" value="ECO:0007669"/>
    <property type="project" value="UniProtKB-UniRule"/>
</dbReference>
<evidence type="ECO:0000256" key="14">
    <source>
        <dbReference type="ARBA" id="ARBA00025153"/>
    </source>
</evidence>
<comment type="cofactor">
    <cofactor evidence="18 19">
        <name>K(+)</name>
        <dbReference type="ChEBI" id="CHEBI:29103"/>
    </cofactor>
    <text evidence="18 19">Binds 1 potassium ion per subunit.</text>
</comment>
<dbReference type="EC" id="4.2.1.136" evidence="19"/>
<evidence type="ECO:0000256" key="9">
    <source>
        <dbReference type="ARBA" id="ARBA00022958"/>
    </source>
</evidence>
<feature type="binding site" evidence="18">
    <location>
        <position position="157"/>
    </location>
    <ligand>
        <name>K(+)</name>
        <dbReference type="ChEBI" id="CHEBI:29103"/>
    </ligand>
</feature>
<evidence type="ECO:0000256" key="1">
    <source>
        <dbReference type="ARBA" id="ARBA00000013"/>
    </source>
</evidence>
<keyword evidence="11 18" id="KW-0413">Isomerase</keyword>
<reference evidence="22 23" key="1">
    <citation type="journal article" date="2021" name="ISME Commun">
        <title>Automated analysis of genomic sequences facilitates high-throughput and comprehensive description of bacteria.</title>
        <authorList>
            <person name="Hitch T.C.A."/>
        </authorList>
    </citation>
    <scope>NUCLEOTIDE SEQUENCE [LARGE SCALE GENOMIC DNA]</scope>
    <source>
        <strain evidence="22 23">Sanger_31</strain>
    </source>
</reference>
<comment type="similarity">
    <text evidence="4 19">In the C-terminal section; belongs to the NnrD/CARKD family.</text>
</comment>
<comment type="catalytic activity">
    <reaction evidence="15 17 19">
        <text>(6S)-NADHX + ADP = AMP + phosphate + NADH + H(+)</text>
        <dbReference type="Rhea" id="RHEA:32223"/>
        <dbReference type="ChEBI" id="CHEBI:15378"/>
        <dbReference type="ChEBI" id="CHEBI:43474"/>
        <dbReference type="ChEBI" id="CHEBI:57945"/>
        <dbReference type="ChEBI" id="CHEBI:64074"/>
        <dbReference type="ChEBI" id="CHEBI:456215"/>
        <dbReference type="ChEBI" id="CHEBI:456216"/>
        <dbReference type="EC" id="4.2.1.136"/>
    </reaction>
</comment>
<comment type="catalytic activity">
    <reaction evidence="2 18 19">
        <text>(6R)-NADPHX = (6S)-NADPHX</text>
        <dbReference type="Rhea" id="RHEA:32227"/>
        <dbReference type="ChEBI" id="CHEBI:64076"/>
        <dbReference type="ChEBI" id="CHEBI:64077"/>
        <dbReference type="EC" id="5.1.99.6"/>
    </reaction>
</comment>
<feature type="domain" description="YjeF C-terminal" evidence="20">
    <location>
        <begin position="221"/>
        <end position="503"/>
    </location>
</feature>
<dbReference type="GO" id="GO:0110051">
    <property type="term" value="P:metabolite repair"/>
    <property type="evidence" value="ECO:0007669"/>
    <property type="project" value="TreeGrafter"/>
</dbReference>
<keyword evidence="23" id="KW-1185">Reference proteome</keyword>
<keyword evidence="6 17" id="KW-0547">Nucleotide-binding</keyword>
<evidence type="ECO:0000313" key="23">
    <source>
        <dbReference type="Proteomes" id="UP001208131"/>
    </source>
</evidence>
<feature type="binding site" evidence="18">
    <location>
        <position position="58"/>
    </location>
    <ligand>
        <name>K(+)</name>
        <dbReference type="ChEBI" id="CHEBI:29103"/>
    </ligand>
</feature>
<comment type="caution">
    <text evidence="22">The sequence shown here is derived from an EMBL/GenBank/DDBJ whole genome shotgun (WGS) entry which is preliminary data.</text>
</comment>
<dbReference type="HAMAP" id="MF_01965">
    <property type="entry name" value="NADHX_dehydratase"/>
    <property type="match status" value="1"/>
</dbReference>
<dbReference type="Pfam" id="PF03853">
    <property type="entry name" value="YjeF_N"/>
    <property type="match status" value="1"/>
</dbReference>
<evidence type="ECO:0000256" key="13">
    <source>
        <dbReference type="ARBA" id="ARBA00023268"/>
    </source>
</evidence>
<dbReference type="PROSITE" id="PS51385">
    <property type="entry name" value="YJEF_N"/>
    <property type="match status" value="1"/>
</dbReference>
<dbReference type="SUPFAM" id="SSF53613">
    <property type="entry name" value="Ribokinase-like"/>
    <property type="match status" value="1"/>
</dbReference>
<evidence type="ECO:0000256" key="3">
    <source>
        <dbReference type="ARBA" id="ARBA00006001"/>
    </source>
</evidence>
<dbReference type="InterPro" id="IPR000631">
    <property type="entry name" value="CARKD"/>
</dbReference>
<feature type="domain" description="YjeF N-terminal" evidence="21">
    <location>
        <begin position="4"/>
        <end position="211"/>
    </location>
</feature>
<dbReference type="RefSeq" id="WP_267301331.1">
    <property type="nucleotide sequence ID" value="NZ_JAOQJZ010000009.1"/>
</dbReference>
<gene>
    <name evidence="18" type="primary">nnrE</name>
    <name evidence="17" type="synonym">nnrD</name>
    <name evidence="22" type="ORF">OCV57_09515</name>
</gene>
<evidence type="ECO:0000256" key="8">
    <source>
        <dbReference type="ARBA" id="ARBA00022857"/>
    </source>
</evidence>
<comment type="function">
    <text evidence="17">Catalyzes the dehydration of the S-form of NAD(P)HX at the expense of ADP, which is converted to AMP. Together with NAD(P)HX epimerase, which catalyzes the epimerization of the S- and R-forms, the enzyme allows the repair of both epimers of NAD(P)HX, a damaged form of NAD(P)H that is a result of enzymatic or heat-dependent hydration.</text>
</comment>
<evidence type="ECO:0000259" key="21">
    <source>
        <dbReference type="PROSITE" id="PS51385"/>
    </source>
</evidence>
<evidence type="ECO:0000259" key="20">
    <source>
        <dbReference type="PROSITE" id="PS51383"/>
    </source>
</evidence>
<evidence type="ECO:0000256" key="15">
    <source>
        <dbReference type="ARBA" id="ARBA00048238"/>
    </source>
</evidence>
<feature type="binding site" evidence="17">
    <location>
        <position position="443"/>
    </location>
    <ligand>
        <name>AMP</name>
        <dbReference type="ChEBI" id="CHEBI:456215"/>
    </ligand>
</feature>
<keyword evidence="10 17" id="KW-0520">NAD</keyword>
<dbReference type="Gene3D" id="3.40.50.10260">
    <property type="entry name" value="YjeF N-terminal domain"/>
    <property type="match status" value="1"/>
</dbReference>
<evidence type="ECO:0000256" key="18">
    <source>
        <dbReference type="HAMAP-Rule" id="MF_01966"/>
    </source>
</evidence>
<keyword evidence="12 17" id="KW-0456">Lyase</keyword>
<evidence type="ECO:0000256" key="4">
    <source>
        <dbReference type="ARBA" id="ARBA00009524"/>
    </source>
</evidence>
<dbReference type="GO" id="GO:0046872">
    <property type="term" value="F:metal ion binding"/>
    <property type="evidence" value="ECO:0007669"/>
    <property type="project" value="UniProtKB-UniRule"/>
</dbReference>
<feature type="binding site" evidence="17">
    <location>
        <position position="444"/>
    </location>
    <ligand>
        <name>(6S)-NADPHX</name>
        <dbReference type="ChEBI" id="CHEBI:64076"/>
    </ligand>
</feature>
<keyword evidence="13" id="KW-0511">Multifunctional enzyme</keyword>
<evidence type="ECO:0000256" key="2">
    <source>
        <dbReference type="ARBA" id="ARBA00000909"/>
    </source>
</evidence>
<comment type="cofactor">
    <cofactor evidence="17">
        <name>Mg(2+)</name>
        <dbReference type="ChEBI" id="CHEBI:18420"/>
    </cofactor>
</comment>
<comment type="function">
    <text evidence="18">Catalyzes the epimerization of the S- and R-forms of NAD(P)HX, a damaged form of NAD(P)H that is a result of enzymatic or heat-dependent hydration. This is a prerequisite for the S-specific NAD(P)H-hydrate dehydratase to allow the repair of both epimers of NAD(P)HX.</text>
</comment>
<dbReference type="AlphaFoldDB" id="A0AAE3ILL5"/>
<dbReference type="Gene3D" id="3.40.1190.20">
    <property type="match status" value="1"/>
</dbReference>
<evidence type="ECO:0000256" key="5">
    <source>
        <dbReference type="ARBA" id="ARBA00022723"/>
    </source>
</evidence>
<dbReference type="PANTHER" id="PTHR12592:SF0">
    <property type="entry name" value="ATP-DEPENDENT (S)-NAD(P)H-HYDRATE DEHYDRATASE"/>
    <property type="match status" value="1"/>
</dbReference>
<keyword evidence="7 17" id="KW-0067">ATP-binding</keyword>
<dbReference type="GO" id="GO:0005524">
    <property type="term" value="F:ATP binding"/>
    <property type="evidence" value="ECO:0007669"/>
    <property type="project" value="UniProtKB-UniRule"/>
</dbReference>
<feature type="binding site" evidence="17">
    <location>
        <begin position="415"/>
        <end position="419"/>
    </location>
    <ligand>
        <name>AMP</name>
        <dbReference type="ChEBI" id="CHEBI:456215"/>
    </ligand>
</feature>
<keyword evidence="9 18" id="KW-0630">Potassium</keyword>
<dbReference type="PROSITE" id="PS51383">
    <property type="entry name" value="YJEF_C_3"/>
    <property type="match status" value="1"/>
</dbReference>
<feature type="binding site" evidence="17">
    <location>
        <position position="327"/>
    </location>
    <ligand>
        <name>(6S)-NADPHX</name>
        <dbReference type="ChEBI" id="CHEBI:64076"/>
    </ligand>
</feature>
<evidence type="ECO:0000256" key="16">
    <source>
        <dbReference type="ARBA" id="ARBA00049209"/>
    </source>
</evidence>
<feature type="binding site" evidence="18">
    <location>
        <position position="121"/>
    </location>
    <ligand>
        <name>K(+)</name>
        <dbReference type="ChEBI" id="CHEBI:29103"/>
    </ligand>
</feature>
<evidence type="ECO:0000313" key="22">
    <source>
        <dbReference type="EMBL" id="MCU6706158.1"/>
    </source>
</evidence>
<feature type="binding site" evidence="18">
    <location>
        <begin position="125"/>
        <end position="131"/>
    </location>
    <ligand>
        <name>(6S)-NADPHX</name>
        <dbReference type="ChEBI" id="CHEBI:64076"/>
    </ligand>
</feature>
<proteinExistence type="inferred from homology"/>
<dbReference type="CDD" id="cd01171">
    <property type="entry name" value="YXKO-related"/>
    <property type="match status" value="1"/>
</dbReference>
<evidence type="ECO:0000256" key="11">
    <source>
        <dbReference type="ARBA" id="ARBA00023235"/>
    </source>
</evidence>
<feature type="binding site" evidence="17">
    <location>
        <position position="378"/>
    </location>
    <ligand>
        <name>(6S)-NADPHX</name>
        <dbReference type="ChEBI" id="CHEBI:64076"/>
    </ligand>
</feature>
<evidence type="ECO:0000256" key="10">
    <source>
        <dbReference type="ARBA" id="ARBA00023027"/>
    </source>
</evidence>
<comment type="caution">
    <text evidence="18">Lacks conserved residue(s) required for the propagation of feature annotation.</text>
</comment>
<feature type="binding site" evidence="18">
    <location>
        <begin position="57"/>
        <end position="61"/>
    </location>
    <ligand>
        <name>(6S)-NADPHX</name>
        <dbReference type="ChEBI" id="CHEBI:64076"/>
    </ligand>
</feature>
<organism evidence="22 23">
    <name type="scientific">Hominimerdicola aceti</name>
    <dbReference type="NCBI Taxonomy" id="2981726"/>
    <lineage>
        <taxon>Bacteria</taxon>
        <taxon>Bacillati</taxon>
        <taxon>Bacillota</taxon>
        <taxon>Clostridia</taxon>
        <taxon>Eubacteriales</taxon>
        <taxon>Oscillospiraceae</taxon>
        <taxon>Hominimerdicola</taxon>
    </lineage>
</organism>
<comment type="function">
    <text evidence="14 19">Bifunctional enzyme that catalyzes the epimerization of the S- and R-forms of NAD(P)HX and the dehydration of the S-form of NAD(P)HX at the expense of ADP, which is converted to AMP. This allows the repair of both epimers of NAD(P)HX, a damaged form of NAD(P)H that is a result of enzymatic or heat-dependent hydration.</text>
</comment>
<keyword evidence="8 17" id="KW-0521">NADP</keyword>
<dbReference type="SUPFAM" id="SSF64153">
    <property type="entry name" value="YjeF N-terminal domain-like"/>
    <property type="match status" value="1"/>
</dbReference>
<dbReference type="InterPro" id="IPR004443">
    <property type="entry name" value="YjeF_N_dom"/>
</dbReference>
<comment type="catalytic activity">
    <reaction evidence="16 17 19">
        <text>(6S)-NADPHX + ADP = AMP + phosphate + NADPH + H(+)</text>
        <dbReference type="Rhea" id="RHEA:32235"/>
        <dbReference type="ChEBI" id="CHEBI:15378"/>
        <dbReference type="ChEBI" id="CHEBI:43474"/>
        <dbReference type="ChEBI" id="CHEBI:57783"/>
        <dbReference type="ChEBI" id="CHEBI:64076"/>
        <dbReference type="ChEBI" id="CHEBI:456215"/>
        <dbReference type="ChEBI" id="CHEBI:456216"/>
        <dbReference type="EC" id="4.2.1.136"/>
    </reaction>
</comment>
<keyword evidence="5 18" id="KW-0479">Metal-binding</keyword>
<comment type="similarity">
    <text evidence="17">Belongs to the NnrD/CARKD family.</text>
</comment>
<comment type="catalytic activity">
    <reaction evidence="1 18 19">
        <text>(6R)-NADHX = (6S)-NADHX</text>
        <dbReference type="Rhea" id="RHEA:32215"/>
        <dbReference type="ChEBI" id="CHEBI:64074"/>
        <dbReference type="ChEBI" id="CHEBI:64075"/>
        <dbReference type="EC" id="5.1.99.6"/>
    </reaction>
</comment>
<dbReference type="GO" id="GO:0052855">
    <property type="term" value="F:ADP-dependent NAD(P)H-hydrate dehydratase activity"/>
    <property type="evidence" value="ECO:0007669"/>
    <property type="project" value="UniProtKB-UniRule"/>
</dbReference>
<protein>
    <recommendedName>
        <fullName evidence="19">Bifunctional NAD(P)H-hydrate repair enzyme</fullName>
    </recommendedName>
    <alternativeName>
        <fullName evidence="19">Nicotinamide nucleotide repair protein</fullName>
    </alternativeName>
    <domain>
        <recommendedName>
            <fullName evidence="19">ADP-dependent (S)-NAD(P)H-hydrate dehydratase</fullName>
            <ecNumber evidence="19">4.2.1.136</ecNumber>
        </recommendedName>
        <alternativeName>
            <fullName evidence="19">ADP-dependent NAD(P)HX dehydratase</fullName>
        </alternativeName>
    </domain>
    <domain>
        <recommendedName>
            <fullName evidence="19">NAD(P)H-hydrate epimerase</fullName>
            <ecNumber evidence="19">5.1.99.6</ecNumber>
        </recommendedName>
    </domain>
</protein>
<comment type="subunit">
    <text evidence="17">Homotetramer.</text>
</comment>
<evidence type="ECO:0000256" key="6">
    <source>
        <dbReference type="ARBA" id="ARBA00022741"/>
    </source>
</evidence>
<accession>A0AAE3ILL5</accession>
<dbReference type="InterPro" id="IPR029056">
    <property type="entry name" value="Ribokinase-like"/>
</dbReference>
<evidence type="ECO:0000256" key="17">
    <source>
        <dbReference type="HAMAP-Rule" id="MF_01965"/>
    </source>
</evidence>
<comment type="similarity">
    <text evidence="3 19">In the N-terminal section; belongs to the NnrE/AIBP family.</text>
</comment>